<evidence type="ECO:0000256" key="1">
    <source>
        <dbReference type="SAM" id="Coils"/>
    </source>
</evidence>
<reference evidence="2" key="1">
    <citation type="journal article" date="2014" name="Front. Microbiol.">
        <title>High frequency of phylogenetically diverse reductive dehalogenase-homologous genes in deep subseafloor sedimentary metagenomes.</title>
        <authorList>
            <person name="Kawai M."/>
            <person name="Futagami T."/>
            <person name="Toyoda A."/>
            <person name="Takaki Y."/>
            <person name="Nishi S."/>
            <person name="Hori S."/>
            <person name="Arai W."/>
            <person name="Tsubouchi T."/>
            <person name="Morono Y."/>
            <person name="Uchiyama I."/>
            <person name="Ito T."/>
            <person name="Fujiyama A."/>
            <person name="Inagaki F."/>
            <person name="Takami H."/>
        </authorList>
    </citation>
    <scope>NUCLEOTIDE SEQUENCE</scope>
    <source>
        <strain evidence="2">Expedition CK06-06</strain>
    </source>
</reference>
<sequence>MKTSLNDSLSSLMDVGEFQLRDIDLPDSFEAATEELEVARIQIQIEQYAQEAAIIEAQTLIFQAQADANITIIDAQAAADALDITLTAEGILLSELATAVGLNSTELLTYLWIQAILEHDSSYLIIGENTPILWEL</sequence>
<keyword evidence="1" id="KW-0175">Coiled coil</keyword>
<accession>X1GCC1</accession>
<dbReference type="AlphaFoldDB" id="X1GCC1"/>
<evidence type="ECO:0000313" key="2">
    <source>
        <dbReference type="EMBL" id="GAH30693.1"/>
    </source>
</evidence>
<proteinExistence type="predicted"/>
<feature type="coiled-coil region" evidence="1">
    <location>
        <begin position="31"/>
        <end position="58"/>
    </location>
</feature>
<protein>
    <submittedName>
        <fullName evidence="2">Uncharacterized protein</fullName>
    </submittedName>
</protein>
<organism evidence="2">
    <name type="scientific">marine sediment metagenome</name>
    <dbReference type="NCBI Taxonomy" id="412755"/>
    <lineage>
        <taxon>unclassified sequences</taxon>
        <taxon>metagenomes</taxon>
        <taxon>ecological metagenomes</taxon>
    </lineage>
</organism>
<name>X1GCC1_9ZZZZ</name>
<dbReference type="EMBL" id="BARU01002736">
    <property type="protein sequence ID" value="GAH30693.1"/>
    <property type="molecule type" value="Genomic_DNA"/>
</dbReference>
<comment type="caution">
    <text evidence="2">The sequence shown here is derived from an EMBL/GenBank/DDBJ whole genome shotgun (WGS) entry which is preliminary data.</text>
</comment>
<gene>
    <name evidence="2" type="ORF">S03H2_06300</name>
</gene>